<gene>
    <name evidence="2" type="ORF">PV06_11635</name>
</gene>
<dbReference type="AlphaFoldDB" id="A0A0D2D1J1"/>
<dbReference type="HOGENOM" id="CLU_004286_6_2_1"/>
<dbReference type="InterPro" id="IPR022198">
    <property type="entry name" value="DUF3723"/>
</dbReference>
<protein>
    <submittedName>
        <fullName evidence="2">Uncharacterized protein</fullName>
    </submittedName>
</protein>
<accession>A0A0D2D1J1</accession>
<dbReference type="GeneID" id="27363709"/>
<evidence type="ECO:0000256" key="1">
    <source>
        <dbReference type="SAM" id="MobiDB-lite"/>
    </source>
</evidence>
<dbReference type="Pfam" id="PF12520">
    <property type="entry name" value="DUF3723"/>
    <property type="match status" value="1"/>
</dbReference>
<reference evidence="2 3" key="1">
    <citation type="submission" date="2015-01" db="EMBL/GenBank/DDBJ databases">
        <title>The Genome Sequence of Exophiala oligosperma CBS72588.</title>
        <authorList>
            <consortium name="The Broad Institute Genomics Platform"/>
            <person name="Cuomo C."/>
            <person name="de Hoog S."/>
            <person name="Gorbushina A."/>
            <person name="Stielow B."/>
            <person name="Teixiera M."/>
            <person name="Abouelleil A."/>
            <person name="Chapman S.B."/>
            <person name="Priest M."/>
            <person name="Young S.K."/>
            <person name="Wortman J."/>
            <person name="Nusbaum C."/>
            <person name="Birren B."/>
        </authorList>
    </citation>
    <scope>NUCLEOTIDE SEQUENCE [LARGE SCALE GENOMIC DNA]</scope>
    <source>
        <strain evidence="2 3">CBS 72588</strain>
    </source>
</reference>
<dbReference type="STRING" id="215243.A0A0D2D1J1"/>
<dbReference type="RefSeq" id="XP_016256271.1">
    <property type="nucleotide sequence ID" value="XM_016413345.1"/>
</dbReference>
<feature type="region of interest" description="Disordered" evidence="1">
    <location>
        <begin position="646"/>
        <end position="673"/>
    </location>
</feature>
<evidence type="ECO:0000313" key="3">
    <source>
        <dbReference type="Proteomes" id="UP000053342"/>
    </source>
</evidence>
<dbReference type="VEuPathDB" id="FungiDB:PV06_11635"/>
<sequence length="782" mass="88794">MPKTRRTFQRSQFDVLDQEARIEEERKQRFYGSARVDLDALTFDTSPACQVHEPNIERLVSAFQRAGCLRLHPQYHVPAIVVKGELDTAIANAASSQDALLHHDPSKWPTLIFPDTLRIQCLHGRHRVEAGRRYLSVNDRWWVVDFYAPDLSAELRAKLVQQNLNEQPPNVGDVFFHILNCIPTDTKAINFWWSQIHSKDEIRELQRLLKKPSLVGAFRQVAQIPAFGRELLPGNIGGLLRLKCDEEIVHYLLYICNAWRQLLNGVTAAERRVDPQAVTTVRLRNAMYCRTDRDFLEPLVRRGMIFGNFQASERQVIWRNMKRFPGRIPSLGVFFEDFKYLEDVAACLKWLFDIPRGQTVFQVLNQSYVSVSSTEASRDSSTQEAGHRISREDCFDIAKRRLVLFVMQHLESLRPGSILLEQDGVKNIVETTSQVQHQLVREAYNLGFRSAKLIDVLFEDPDRIEARRSLLRARDPQYFVYDEAKFESLVDRLVETYAEAQRIERDPGPCIFVANGNGECLKRRCGRPYQRAFAESATFMTLENMHKDQHFGLGGLAPLFIRRDVYLAFFGPLDSAHLSQARGPEVNLTPRATLHDSGVVESGNVLGHASAYEFPTSTLGPDILHNSPSSSNAGSALVLSRRPRAESYSPSQYSQSQDEHPAPDMTGASESGQGSAGISFVVLERNKRRTAGLIPLNERVQLAVGELVAQYAERGYHPFDSSFHALAAHQCVRAAMEEPDRSVLLIHEDEVRVQNFKTLDSQSRKRRASGELGGRPRKFLVF</sequence>
<keyword evidence="3" id="KW-1185">Reference proteome</keyword>
<dbReference type="OrthoDB" id="4113884at2759"/>
<evidence type="ECO:0000313" key="2">
    <source>
        <dbReference type="EMBL" id="KIW36055.1"/>
    </source>
</evidence>
<dbReference type="Proteomes" id="UP000053342">
    <property type="component" value="Unassembled WGS sequence"/>
</dbReference>
<organism evidence="2 3">
    <name type="scientific">Exophiala oligosperma</name>
    <dbReference type="NCBI Taxonomy" id="215243"/>
    <lineage>
        <taxon>Eukaryota</taxon>
        <taxon>Fungi</taxon>
        <taxon>Dikarya</taxon>
        <taxon>Ascomycota</taxon>
        <taxon>Pezizomycotina</taxon>
        <taxon>Eurotiomycetes</taxon>
        <taxon>Chaetothyriomycetidae</taxon>
        <taxon>Chaetothyriales</taxon>
        <taxon>Herpotrichiellaceae</taxon>
        <taxon>Exophiala</taxon>
    </lineage>
</organism>
<proteinExistence type="predicted"/>
<dbReference type="EMBL" id="KN847378">
    <property type="protein sequence ID" value="KIW36055.1"/>
    <property type="molecule type" value="Genomic_DNA"/>
</dbReference>
<name>A0A0D2D1J1_9EURO</name>
<feature type="compositionally biased region" description="Low complexity" evidence="1">
    <location>
        <begin position="647"/>
        <end position="656"/>
    </location>
</feature>